<evidence type="ECO:0000313" key="1">
    <source>
        <dbReference type="EMBL" id="QJA75801.1"/>
    </source>
</evidence>
<dbReference type="PANTHER" id="PTHR12993:SF30">
    <property type="entry name" value="N-ACETYL-ALPHA-D-GLUCOSAMINYL L-MALATE DEACETYLASE 1"/>
    <property type="match status" value="1"/>
</dbReference>
<protein>
    <submittedName>
        <fullName evidence="1">Putative N-acetylglucosaminylphosphatidylinositol de-N-acetylase</fullName>
    </submittedName>
</protein>
<dbReference type="Gene3D" id="3.40.50.10320">
    <property type="entry name" value="LmbE-like"/>
    <property type="match status" value="1"/>
</dbReference>
<dbReference type="PANTHER" id="PTHR12993">
    <property type="entry name" value="N-ACETYLGLUCOSAMINYL-PHOSPHATIDYLINOSITOL DE-N-ACETYLASE-RELATED"/>
    <property type="match status" value="1"/>
</dbReference>
<reference evidence="1" key="1">
    <citation type="submission" date="2020-03" db="EMBL/GenBank/DDBJ databases">
        <title>The deep terrestrial virosphere.</title>
        <authorList>
            <person name="Holmfeldt K."/>
            <person name="Nilsson E."/>
            <person name="Simone D."/>
            <person name="Lopez-Fernandez M."/>
            <person name="Wu X."/>
            <person name="de Brujin I."/>
            <person name="Lundin D."/>
            <person name="Andersson A."/>
            <person name="Bertilsson S."/>
            <person name="Dopson M."/>
        </authorList>
    </citation>
    <scope>NUCLEOTIDE SEQUENCE</scope>
    <source>
        <strain evidence="1">MM415A01707</strain>
    </source>
</reference>
<dbReference type="SUPFAM" id="SSF102588">
    <property type="entry name" value="LmbE-like"/>
    <property type="match status" value="1"/>
</dbReference>
<gene>
    <name evidence="1" type="ORF">MM415A01707_0003</name>
</gene>
<sequence>MFTNKRILAIGSHPDDIEYYALGTLLKYKEVSKIFCYIATCGGENDKTTISTRGMESIKALKDALAPIEVHIEHREGLHLMNYVYYVTWLDKIIQKFNIDTIFTHSPHDTHQDHRLLHDITLTACRRFSGTILCYGTISQTIDFQPRVFVDITDYMIEKLKALACHVSQKDKVYMQPEYIGDFHAVRDPVTGKRKYVEKFDLIKYCC</sequence>
<name>A0A6M3K2E7_9ZZZZ</name>
<dbReference type="Pfam" id="PF02585">
    <property type="entry name" value="PIG-L"/>
    <property type="match status" value="1"/>
</dbReference>
<proteinExistence type="predicted"/>
<dbReference type="InterPro" id="IPR003737">
    <property type="entry name" value="GlcNAc_PI_deacetylase-related"/>
</dbReference>
<dbReference type="AlphaFoldDB" id="A0A6M3K2E7"/>
<accession>A0A6M3K2E7</accession>
<organism evidence="1">
    <name type="scientific">viral metagenome</name>
    <dbReference type="NCBI Taxonomy" id="1070528"/>
    <lineage>
        <taxon>unclassified sequences</taxon>
        <taxon>metagenomes</taxon>
        <taxon>organismal metagenomes</taxon>
    </lineage>
</organism>
<dbReference type="EMBL" id="MT142186">
    <property type="protein sequence ID" value="QJA75801.1"/>
    <property type="molecule type" value="Genomic_DNA"/>
</dbReference>
<dbReference type="InterPro" id="IPR024078">
    <property type="entry name" value="LmbE-like_dom_sf"/>
</dbReference>
<dbReference type="GO" id="GO:0016811">
    <property type="term" value="F:hydrolase activity, acting on carbon-nitrogen (but not peptide) bonds, in linear amides"/>
    <property type="evidence" value="ECO:0007669"/>
    <property type="project" value="TreeGrafter"/>
</dbReference>